<dbReference type="EMBL" id="JACTNZ010000024">
    <property type="protein sequence ID" value="KAG5512996.1"/>
    <property type="molecule type" value="Genomic_DNA"/>
</dbReference>
<name>A0AAV6HJ73_9ERIC</name>
<proteinExistence type="predicted"/>
<evidence type="ECO:0000313" key="2">
    <source>
        <dbReference type="Proteomes" id="UP000823749"/>
    </source>
</evidence>
<evidence type="ECO:0000313" key="1">
    <source>
        <dbReference type="EMBL" id="KAG5512996.1"/>
    </source>
</evidence>
<reference evidence="1" key="1">
    <citation type="submission" date="2020-08" db="EMBL/GenBank/DDBJ databases">
        <title>Plant Genome Project.</title>
        <authorList>
            <person name="Zhang R.-G."/>
        </authorList>
    </citation>
    <scope>NUCLEOTIDE SEQUENCE</scope>
    <source>
        <strain evidence="1">WSP0</strain>
        <tissue evidence="1">Leaf</tissue>
    </source>
</reference>
<dbReference type="Proteomes" id="UP000823749">
    <property type="component" value="Unassembled WGS sequence"/>
</dbReference>
<sequence>MEEPGRLTRKKKKEGVLVKCETSFECPAYEKTFCLCVARDKEPHNPREWYMLKISSEKDKEKEDEEKVAKKVCQITDAELRGAYLAFHHDNRHQGELDRIPTLSPIVELKLGKSYRSYGTSSASVGSFVYRIGGYCGKEKYSRNVRYFDFSRPEEGLKRGPRTICARCRAAVVGLNGNLYVMGFDGGGARLDVPSIWGEFLDTRLVVEGRAKWSALPDPPSTLGCKYLFAAALDGNFSGKILVLNLRTYAICLFDVTEKSWESLDPIVEYYNGFTTHPIVVGTTLYWIRGPNVWVYDFLKKALVSMPIGDSKICWLINASNPTEMRPTLVHLVGDLFCLLWMDEDCESVHCTKIQVSTQLGAVFVLGCHRYCFHHMVCLLDCLPL</sequence>
<dbReference type="InterPro" id="IPR015915">
    <property type="entry name" value="Kelch-typ_b-propeller"/>
</dbReference>
<dbReference type="AlphaFoldDB" id="A0AAV6HJ73"/>
<organism evidence="1 2">
    <name type="scientific">Rhododendron griersonianum</name>
    <dbReference type="NCBI Taxonomy" id="479676"/>
    <lineage>
        <taxon>Eukaryota</taxon>
        <taxon>Viridiplantae</taxon>
        <taxon>Streptophyta</taxon>
        <taxon>Embryophyta</taxon>
        <taxon>Tracheophyta</taxon>
        <taxon>Spermatophyta</taxon>
        <taxon>Magnoliopsida</taxon>
        <taxon>eudicotyledons</taxon>
        <taxon>Gunneridae</taxon>
        <taxon>Pentapetalae</taxon>
        <taxon>asterids</taxon>
        <taxon>Ericales</taxon>
        <taxon>Ericaceae</taxon>
        <taxon>Ericoideae</taxon>
        <taxon>Rhodoreae</taxon>
        <taxon>Rhododendron</taxon>
    </lineage>
</organism>
<gene>
    <name evidence="1" type="ORF">RHGRI_038605</name>
</gene>
<keyword evidence="2" id="KW-1185">Reference proteome</keyword>
<protein>
    <recommendedName>
        <fullName evidence="3">F-box/kelch-repeat protein</fullName>
    </recommendedName>
</protein>
<dbReference type="Gene3D" id="2.120.10.80">
    <property type="entry name" value="Kelch-type beta propeller"/>
    <property type="match status" value="1"/>
</dbReference>
<accession>A0AAV6HJ73</accession>
<dbReference type="SUPFAM" id="SSF117281">
    <property type="entry name" value="Kelch motif"/>
    <property type="match status" value="1"/>
</dbReference>
<comment type="caution">
    <text evidence="1">The sequence shown here is derived from an EMBL/GenBank/DDBJ whole genome shotgun (WGS) entry which is preliminary data.</text>
</comment>
<evidence type="ECO:0008006" key="3">
    <source>
        <dbReference type="Google" id="ProtNLM"/>
    </source>
</evidence>